<dbReference type="InterPro" id="IPR022085">
    <property type="entry name" value="OpdG"/>
</dbReference>
<evidence type="ECO:0000313" key="1">
    <source>
        <dbReference type="EMBL" id="KAK7398074.1"/>
    </source>
</evidence>
<keyword evidence="2" id="KW-1185">Reference proteome</keyword>
<protein>
    <submittedName>
        <fullName evidence="1">Uncharacterized protein</fullName>
    </submittedName>
</protein>
<comment type="caution">
    <text evidence="1">The sequence shown here is derived from an EMBL/GenBank/DDBJ whole genome shotgun (WGS) entry which is preliminary data.</text>
</comment>
<accession>A0ABR1GIY6</accession>
<dbReference type="PANTHER" id="PTHR38797">
    <property type="entry name" value="NUCLEAR PORE COMPLEX PROTEIN NUP85-RELATED"/>
    <property type="match status" value="1"/>
</dbReference>
<name>A0ABR1GIY6_9HYPO</name>
<gene>
    <name evidence="1" type="ORF">QQX98_012560</name>
</gene>
<dbReference type="Pfam" id="PF12311">
    <property type="entry name" value="DUF3632"/>
    <property type="match status" value="1"/>
</dbReference>
<dbReference type="PANTHER" id="PTHR38797:SF4">
    <property type="entry name" value="NUCLEAR PORE COMPLEX PROTEIN NUP85"/>
    <property type="match status" value="1"/>
</dbReference>
<evidence type="ECO:0000313" key="2">
    <source>
        <dbReference type="Proteomes" id="UP001498476"/>
    </source>
</evidence>
<organism evidence="1 2">
    <name type="scientific">Neonectria punicea</name>
    <dbReference type="NCBI Taxonomy" id="979145"/>
    <lineage>
        <taxon>Eukaryota</taxon>
        <taxon>Fungi</taxon>
        <taxon>Dikarya</taxon>
        <taxon>Ascomycota</taxon>
        <taxon>Pezizomycotina</taxon>
        <taxon>Sordariomycetes</taxon>
        <taxon>Hypocreomycetidae</taxon>
        <taxon>Hypocreales</taxon>
        <taxon>Nectriaceae</taxon>
        <taxon>Neonectria</taxon>
    </lineage>
</organism>
<proteinExistence type="predicted"/>
<sequence>MADAFFTKAPSTFASYNITQDQIVGLQACVNGKKTPEDAAKLLKTYPEASPTPLELQQRLGGLWTLLNDTAVGIMSAQPKIIAILQVIRTFPNVEEPKGEGGDYMDFDDGFFWRELTGWANDWADNYNHYGARFKIEPSQGQERADRKQAWISANAYTARLASTGDLALSSFGAALERANYAIKHALERDHGDEEPDDLEAAAQLFIHAAPELRRLSVEGPQTEGTPRSYGLWHGQGGYSIERWRFWMERWAVLADVEGFSTQARTAAGEALKSMQKVRN</sequence>
<dbReference type="Proteomes" id="UP001498476">
    <property type="component" value="Unassembled WGS sequence"/>
</dbReference>
<dbReference type="EMBL" id="JAZAVJ010000382">
    <property type="protein sequence ID" value="KAK7398074.1"/>
    <property type="molecule type" value="Genomic_DNA"/>
</dbReference>
<reference evidence="1 2" key="1">
    <citation type="journal article" date="2025" name="Microbiol. Resour. Announc.">
        <title>Draft genome sequences for Neonectria magnoliae and Neonectria punicea, canker pathogens of Liriodendron tulipifera and Acer saccharum in West Virginia.</title>
        <authorList>
            <person name="Petronek H.M."/>
            <person name="Kasson M.T."/>
            <person name="Metheny A.M."/>
            <person name="Stauder C.M."/>
            <person name="Lovett B."/>
            <person name="Lynch S.C."/>
            <person name="Garnas J.R."/>
            <person name="Kasson L.R."/>
            <person name="Stajich J.E."/>
        </authorList>
    </citation>
    <scope>NUCLEOTIDE SEQUENCE [LARGE SCALE GENOMIC DNA]</scope>
    <source>
        <strain evidence="1 2">NRRL 64653</strain>
    </source>
</reference>
<dbReference type="InterPro" id="IPR053204">
    <property type="entry name" value="Oxopyrrolidines_Biosynth-assoc"/>
</dbReference>